<gene>
    <name evidence="17" type="ordered locus">Psta_4370</name>
</gene>
<comment type="pathway">
    <text evidence="2 14">Carbohydrate degradation; glycolysis; pyruvate from D-glyceraldehyde 3-phosphate: step 5/5.</text>
</comment>
<dbReference type="EMBL" id="CP001848">
    <property type="protein sequence ID" value="ADB19017.1"/>
    <property type="molecule type" value="Genomic_DNA"/>
</dbReference>
<dbReference type="HOGENOM" id="CLU_015439_0_2_0"/>
<keyword evidence="5 14" id="KW-0808">Transferase</keyword>
<dbReference type="InterPro" id="IPR015793">
    <property type="entry name" value="Pyrv_Knase_brl"/>
</dbReference>
<comment type="cofactor">
    <cofactor evidence="1">
        <name>K(+)</name>
        <dbReference type="ChEBI" id="CHEBI:29103"/>
    </cofactor>
</comment>
<reference evidence="17 18" key="1">
    <citation type="journal article" date="2009" name="Stand. Genomic Sci.">
        <title>Complete genome sequence of Pirellula staleyi type strain (ATCC 27377).</title>
        <authorList>
            <person name="Clum A."/>
            <person name="Tindall B.J."/>
            <person name="Sikorski J."/>
            <person name="Ivanova N."/>
            <person name="Mavrommatis K."/>
            <person name="Lucas S."/>
            <person name="Glavina del Rio T."/>
            <person name="Nolan M."/>
            <person name="Chen F."/>
            <person name="Tice H."/>
            <person name="Pitluck S."/>
            <person name="Cheng J.F."/>
            <person name="Chertkov O."/>
            <person name="Brettin T."/>
            <person name="Han C."/>
            <person name="Detter J.C."/>
            <person name="Kuske C."/>
            <person name="Bruce D."/>
            <person name="Goodwin L."/>
            <person name="Ovchinikova G."/>
            <person name="Pati A."/>
            <person name="Mikhailova N."/>
            <person name="Chen A."/>
            <person name="Palaniappan K."/>
            <person name="Land M."/>
            <person name="Hauser L."/>
            <person name="Chang Y.J."/>
            <person name="Jeffries C.D."/>
            <person name="Chain P."/>
            <person name="Rohde M."/>
            <person name="Goker M."/>
            <person name="Bristow J."/>
            <person name="Eisen J.A."/>
            <person name="Markowitz V."/>
            <person name="Hugenholtz P."/>
            <person name="Kyrpides N.C."/>
            <person name="Klenk H.P."/>
            <person name="Lapidus A."/>
        </authorList>
    </citation>
    <scope>NUCLEOTIDE SEQUENCE [LARGE SCALE GENOMIC DNA]</scope>
    <source>
        <strain evidence="18">ATCC 27377 / DSM 6068 / ICPB 4128</strain>
    </source>
</reference>
<keyword evidence="11 14" id="KW-0324">Glycolysis</keyword>
<dbReference type="InterPro" id="IPR001697">
    <property type="entry name" value="Pyr_Knase"/>
</dbReference>
<evidence type="ECO:0000313" key="17">
    <source>
        <dbReference type="EMBL" id="ADB19017.1"/>
    </source>
</evidence>
<dbReference type="KEGG" id="psl:Psta_4370"/>
<evidence type="ECO:0000256" key="4">
    <source>
        <dbReference type="ARBA" id="ARBA00012142"/>
    </source>
</evidence>
<dbReference type="InterPro" id="IPR018209">
    <property type="entry name" value="Pyrv_Knase_AS"/>
</dbReference>
<comment type="similarity">
    <text evidence="3 14">Belongs to the pyruvate kinase family.</text>
</comment>
<dbReference type="GO" id="GO:0005524">
    <property type="term" value="F:ATP binding"/>
    <property type="evidence" value="ECO:0007669"/>
    <property type="project" value="UniProtKB-KW"/>
</dbReference>
<dbReference type="FunFam" id="2.40.33.10:FF:000001">
    <property type="entry name" value="Pyruvate kinase"/>
    <property type="match status" value="1"/>
</dbReference>
<dbReference type="AlphaFoldDB" id="D2R555"/>
<dbReference type="Pfam" id="PF02887">
    <property type="entry name" value="PK_C"/>
    <property type="match status" value="1"/>
</dbReference>
<dbReference type="InterPro" id="IPR015806">
    <property type="entry name" value="Pyrv_Knase_insert_dom_sf"/>
</dbReference>
<dbReference type="PRINTS" id="PR01050">
    <property type="entry name" value="PYRUVTKNASE"/>
</dbReference>
<feature type="domain" description="Pyruvate kinase C-terminal" evidence="16">
    <location>
        <begin position="374"/>
        <end position="479"/>
    </location>
</feature>
<dbReference type="SUPFAM" id="SSF51621">
    <property type="entry name" value="Phosphoenolpyruvate/pyruvate domain"/>
    <property type="match status" value="1"/>
</dbReference>
<dbReference type="NCBIfam" id="NF004491">
    <property type="entry name" value="PRK05826.1"/>
    <property type="match status" value="1"/>
</dbReference>
<dbReference type="Pfam" id="PF00224">
    <property type="entry name" value="PK"/>
    <property type="match status" value="1"/>
</dbReference>
<evidence type="ECO:0000256" key="8">
    <source>
        <dbReference type="ARBA" id="ARBA00022777"/>
    </source>
</evidence>
<dbReference type="GO" id="GO:0030955">
    <property type="term" value="F:potassium ion binding"/>
    <property type="evidence" value="ECO:0007669"/>
    <property type="project" value="UniProtKB-UniRule"/>
</dbReference>
<evidence type="ECO:0000256" key="1">
    <source>
        <dbReference type="ARBA" id="ARBA00001958"/>
    </source>
</evidence>
<dbReference type="NCBIfam" id="TIGR01064">
    <property type="entry name" value="pyruv_kin"/>
    <property type="match status" value="1"/>
</dbReference>
<protein>
    <recommendedName>
        <fullName evidence="4 13">Pyruvate kinase</fullName>
        <ecNumber evidence="4 13">2.7.1.40</ecNumber>
    </recommendedName>
</protein>
<evidence type="ECO:0000256" key="9">
    <source>
        <dbReference type="ARBA" id="ARBA00022840"/>
    </source>
</evidence>
<organism evidence="17 18">
    <name type="scientific">Pirellula staleyi (strain ATCC 27377 / DSM 6068 / ICPB 4128)</name>
    <name type="common">Pirella staleyi</name>
    <dbReference type="NCBI Taxonomy" id="530564"/>
    <lineage>
        <taxon>Bacteria</taxon>
        <taxon>Pseudomonadati</taxon>
        <taxon>Planctomycetota</taxon>
        <taxon>Planctomycetia</taxon>
        <taxon>Pirellulales</taxon>
        <taxon>Pirellulaceae</taxon>
        <taxon>Pirellula</taxon>
    </lineage>
</organism>
<dbReference type="STRING" id="530564.Psta_4370"/>
<keyword evidence="18" id="KW-1185">Reference proteome</keyword>
<evidence type="ECO:0000256" key="11">
    <source>
        <dbReference type="ARBA" id="ARBA00023152"/>
    </source>
</evidence>
<evidence type="ECO:0000256" key="12">
    <source>
        <dbReference type="ARBA" id="ARBA00023317"/>
    </source>
</evidence>
<evidence type="ECO:0000256" key="10">
    <source>
        <dbReference type="ARBA" id="ARBA00022842"/>
    </source>
</evidence>
<keyword evidence="12 17" id="KW-0670">Pyruvate</keyword>
<evidence type="ECO:0000313" key="18">
    <source>
        <dbReference type="Proteomes" id="UP000001887"/>
    </source>
</evidence>
<dbReference type="Proteomes" id="UP000001887">
    <property type="component" value="Chromosome"/>
</dbReference>
<evidence type="ECO:0000256" key="3">
    <source>
        <dbReference type="ARBA" id="ARBA00008663"/>
    </source>
</evidence>
<name>D2R555_PIRSD</name>
<comment type="catalytic activity">
    <reaction evidence="14">
        <text>pyruvate + ATP = phosphoenolpyruvate + ADP + H(+)</text>
        <dbReference type="Rhea" id="RHEA:18157"/>
        <dbReference type="ChEBI" id="CHEBI:15361"/>
        <dbReference type="ChEBI" id="CHEBI:15378"/>
        <dbReference type="ChEBI" id="CHEBI:30616"/>
        <dbReference type="ChEBI" id="CHEBI:58702"/>
        <dbReference type="ChEBI" id="CHEBI:456216"/>
        <dbReference type="EC" id="2.7.1.40"/>
    </reaction>
</comment>
<dbReference type="Gene3D" id="3.20.20.60">
    <property type="entry name" value="Phosphoenolpyruvate-binding domains"/>
    <property type="match status" value="1"/>
</dbReference>
<dbReference type="PANTHER" id="PTHR11817">
    <property type="entry name" value="PYRUVATE KINASE"/>
    <property type="match status" value="1"/>
</dbReference>
<dbReference type="EC" id="2.7.1.40" evidence="4 13"/>
<keyword evidence="8 14" id="KW-0418">Kinase</keyword>
<keyword evidence="10 14" id="KW-0460">Magnesium</keyword>
<keyword evidence="6" id="KW-0479">Metal-binding</keyword>
<accession>D2R555</accession>
<keyword evidence="9" id="KW-0067">ATP-binding</keyword>
<evidence type="ECO:0000256" key="7">
    <source>
        <dbReference type="ARBA" id="ARBA00022741"/>
    </source>
</evidence>
<dbReference type="GO" id="GO:0000287">
    <property type="term" value="F:magnesium ion binding"/>
    <property type="evidence" value="ECO:0007669"/>
    <property type="project" value="UniProtKB-UniRule"/>
</dbReference>
<dbReference type="eggNOG" id="COG0469">
    <property type="taxonomic scope" value="Bacteria"/>
</dbReference>
<proteinExistence type="inferred from homology"/>
<dbReference type="UniPathway" id="UPA00109">
    <property type="reaction ID" value="UER00188"/>
</dbReference>
<dbReference type="InterPro" id="IPR011037">
    <property type="entry name" value="Pyrv_Knase-like_insert_dom_sf"/>
</dbReference>
<dbReference type="PROSITE" id="PS00110">
    <property type="entry name" value="PYRUVATE_KINASE"/>
    <property type="match status" value="1"/>
</dbReference>
<dbReference type="Gene3D" id="3.40.1380.20">
    <property type="entry name" value="Pyruvate kinase, C-terminal domain"/>
    <property type="match status" value="1"/>
</dbReference>
<evidence type="ECO:0000259" key="16">
    <source>
        <dbReference type="Pfam" id="PF02887"/>
    </source>
</evidence>
<dbReference type="SUPFAM" id="SSF50800">
    <property type="entry name" value="PK beta-barrel domain-like"/>
    <property type="match status" value="1"/>
</dbReference>
<dbReference type="InterPro" id="IPR015795">
    <property type="entry name" value="Pyrv_Knase_C"/>
</dbReference>
<feature type="domain" description="Pyruvate kinase barrel" evidence="15">
    <location>
        <begin position="12"/>
        <end position="331"/>
    </location>
</feature>
<dbReference type="GO" id="GO:0004743">
    <property type="term" value="F:pyruvate kinase activity"/>
    <property type="evidence" value="ECO:0007669"/>
    <property type="project" value="UniProtKB-UniRule"/>
</dbReference>
<dbReference type="SUPFAM" id="SSF52935">
    <property type="entry name" value="PK C-terminal domain-like"/>
    <property type="match status" value="1"/>
</dbReference>
<evidence type="ECO:0000259" key="15">
    <source>
        <dbReference type="Pfam" id="PF00224"/>
    </source>
</evidence>
<evidence type="ECO:0000256" key="5">
    <source>
        <dbReference type="ARBA" id="ARBA00022679"/>
    </source>
</evidence>
<dbReference type="GO" id="GO:0016301">
    <property type="term" value="F:kinase activity"/>
    <property type="evidence" value="ECO:0007669"/>
    <property type="project" value="UniProtKB-KW"/>
</dbReference>
<evidence type="ECO:0000256" key="14">
    <source>
        <dbReference type="RuleBase" id="RU000504"/>
    </source>
</evidence>
<dbReference type="InterPro" id="IPR040442">
    <property type="entry name" value="Pyrv_kinase-like_dom_sf"/>
</dbReference>
<dbReference type="Gene3D" id="2.40.33.10">
    <property type="entry name" value="PK beta-barrel domain-like"/>
    <property type="match status" value="1"/>
</dbReference>
<dbReference type="InterPro" id="IPR036918">
    <property type="entry name" value="Pyrv_Knase_C_sf"/>
</dbReference>
<sequence>MDHTNTLMQRARTKIVATVGPACREVEKLVQLIRAGVSVFRINTAHGTMEQRNQILADIRKAEAEVGWPVGVLVDLAGPKIRLGELFQDPTTCPPGAEFRFIKGDKPAAADEFTCTYTTLVSELQLGDTVMLADGTVSMVVVGKSADEVKCRVVGGGILRSRQGINLPGTKLSVASLTEADMTNAIWAAKNDIDFVSLSFVRSPVNVLLLKELLKAQGCNAMVIAKIEKREAMDQLTEVVAAADGVMVARGDLGVEIDVAEIAVSQKRIVRECQLQGKPVIVATQMLDSMHHNRRPTRAEATDVANAILDGADACMLSGETAIGEFPVEAVQMMSRIMLATEPLLWDKSYRTSEIQINATDVHPITAAAVRGSAVIVEQLGAKLLVVVTRGGGTCRIRSKQRDFVPTIGVSDSKSVLRRLSLYWGVTAIENAPVHDGPALRAYIDAWGRSQGIIQKGDRIVFVTGTNFYPMAQNLLVVHEAE</sequence>
<keyword evidence="7" id="KW-0547">Nucleotide-binding</keyword>
<dbReference type="InterPro" id="IPR015813">
    <property type="entry name" value="Pyrv/PenolPyrv_kinase-like_dom"/>
</dbReference>
<evidence type="ECO:0000256" key="2">
    <source>
        <dbReference type="ARBA" id="ARBA00004997"/>
    </source>
</evidence>
<evidence type="ECO:0000256" key="13">
    <source>
        <dbReference type="NCBIfam" id="TIGR01064"/>
    </source>
</evidence>
<evidence type="ECO:0000256" key="6">
    <source>
        <dbReference type="ARBA" id="ARBA00022723"/>
    </source>
</evidence>